<accession>A0A947GDP3</accession>
<evidence type="ECO:0000313" key="4">
    <source>
        <dbReference type="Proteomes" id="UP000766595"/>
    </source>
</evidence>
<organism evidence="3 4">
    <name type="scientific">Prosthecodimorpha staleyi</name>
    <dbReference type="NCBI Taxonomy" id="2840188"/>
    <lineage>
        <taxon>Bacteria</taxon>
        <taxon>Pseudomonadati</taxon>
        <taxon>Pseudomonadota</taxon>
        <taxon>Alphaproteobacteria</taxon>
        <taxon>Hyphomicrobiales</taxon>
        <taxon>Ancalomicrobiaceae</taxon>
        <taxon>Prosthecodimorpha</taxon>
    </lineage>
</organism>
<evidence type="ECO:0000259" key="2">
    <source>
        <dbReference type="Pfam" id="PF18557"/>
    </source>
</evidence>
<dbReference type="RefSeq" id="WP_390867707.1">
    <property type="nucleotide sequence ID" value="NZ_JAHHZF010000015.1"/>
</dbReference>
<protein>
    <recommendedName>
        <fullName evidence="2">Anti-sigma factor NepR domain-containing protein</fullName>
    </recommendedName>
</protein>
<evidence type="ECO:0000256" key="1">
    <source>
        <dbReference type="SAM" id="MobiDB-lite"/>
    </source>
</evidence>
<evidence type="ECO:0000313" key="3">
    <source>
        <dbReference type="EMBL" id="MBT9292788.1"/>
    </source>
</evidence>
<dbReference type="InterPro" id="IPR041649">
    <property type="entry name" value="NepR"/>
</dbReference>
<feature type="region of interest" description="Disordered" evidence="1">
    <location>
        <begin position="50"/>
        <end position="71"/>
    </location>
</feature>
<proteinExistence type="predicted"/>
<dbReference type="EMBL" id="JAHHZF010000015">
    <property type="protein sequence ID" value="MBT9292788.1"/>
    <property type="molecule type" value="Genomic_DNA"/>
</dbReference>
<reference evidence="3 4" key="1">
    <citation type="submission" date="2021-06" db="EMBL/GenBank/DDBJ databases">
        <authorList>
            <person name="Grouzdev D.S."/>
            <person name="Koziaeva V."/>
        </authorList>
    </citation>
    <scope>NUCLEOTIDE SEQUENCE [LARGE SCALE GENOMIC DNA]</scope>
    <source>
        <strain evidence="3 4">22</strain>
    </source>
</reference>
<feature type="domain" description="Anti-sigma factor NepR" evidence="2">
    <location>
        <begin position="22"/>
        <end position="53"/>
    </location>
</feature>
<dbReference type="AlphaFoldDB" id="A0A947GDP3"/>
<keyword evidence="4" id="KW-1185">Reference proteome</keyword>
<sequence>MGRTEYPGDDGQKPGLPDDVLARIGGRLRSHFAAAVVQPMPKRFEALLDALDRPNDAPGSAPSRDAGSEGG</sequence>
<gene>
    <name evidence="3" type="ORF">KL771_25230</name>
</gene>
<name>A0A947GDP3_9HYPH</name>
<comment type="caution">
    <text evidence="3">The sequence shown here is derived from an EMBL/GenBank/DDBJ whole genome shotgun (WGS) entry which is preliminary data.</text>
</comment>
<dbReference type="Pfam" id="PF18557">
    <property type="entry name" value="NepR"/>
    <property type="match status" value="1"/>
</dbReference>
<dbReference type="Proteomes" id="UP000766595">
    <property type="component" value="Unassembled WGS sequence"/>
</dbReference>